<sequence length="181" mass="19327">MVVVIIGCEIGFWVLLGAGLAARYLLRQKRLGAALLVATAFVDLVALVAAVIDLRGGATADWSHGLAALYIGFSVAFGPMMVRWADERFAHRFAGGPAPTGPPKYGTPRAVHEWKLWLRAVIACGISGALLFGAIRLVDDAERTEALGGTLSVLPRIVVIWGIVALTYTVFPKTRPAHPRA</sequence>
<gene>
    <name evidence="2" type="ORF">CryarDRAFT_1167</name>
</gene>
<feature type="transmembrane region" description="Helical" evidence="1">
    <location>
        <begin position="153"/>
        <end position="171"/>
    </location>
</feature>
<dbReference type="Proteomes" id="UP000021053">
    <property type="component" value="Unassembled WGS sequence"/>
</dbReference>
<feature type="transmembrane region" description="Helical" evidence="1">
    <location>
        <begin position="64"/>
        <end position="82"/>
    </location>
</feature>
<keyword evidence="1" id="KW-0812">Transmembrane</keyword>
<evidence type="ECO:0000256" key="1">
    <source>
        <dbReference type="SAM" id="Phobius"/>
    </source>
</evidence>
<accession>A0A010ZSA5</accession>
<keyword evidence="1" id="KW-0472">Membrane</keyword>
<proteinExistence type="predicted"/>
<dbReference type="OrthoDB" id="2082317at2"/>
<dbReference type="HOGENOM" id="CLU_117532_0_0_11"/>
<feature type="transmembrane region" description="Helical" evidence="1">
    <location>
        <begin position="6"/>
        <end position="26"/>
    </location>
</feature>
<dbReference type="EMBL" id="JFBT01000001">
    <property type="protein sequence ID" value="EXG80102.1"/>
    <property type="molecule type" value="Genomic_DNA"/>
</dbReference>
<dbReference type="AlphaFoldDB" id="A0A010ZSA5"/>
<reference evidence="2 3" key="1">
    <citation type="submission" date="2013-07" db="EMBL/GenBank/DDBJ databases">
        <authorList>
            <consortium name="DOE Joint Genome Institute"/>
            <person name="Eisen J."/>
            <person name="Huntemann M."/>
            <person name="Han J."/>
            <person name="Chen A."/>
            <person name="Kyrpides N."/>
            <person name="Mavromatis K."/>
            <person name="Markowitz V."/>
            <person name="Palaniappan K."/>
            <person name="Ivanova N."/>
            <person name="Schaumberg A."/>
            <person name="Pati A."/>
            <person name="Liolios K."/>
            <person name="Nordberg H.P."/>
            <person name="Cantor M.N."/>
            <person name="Hua S.X."/>
            <person name="Woyke T."/>
        </authorList>
    </citation>
    <scope>NUCLEOTIDE SEQUENCE [LARGE SCALE GENOMIC DNA]</scope>
    <source>
        <strain evidence="2 3">DSM 44712</strain>
    </source>
</reference>
<dbReference type="PATRIC" id="fig|927661.3.peg.1146"/>
<feature type="transmembrane region" description="Helical" evidence="1">
    <location>
        <begin position="116"/>
        <end position="138"/>
    </location>
</feature>
<feature type="transmembrane region" description="Helical" evidence="1">
    <location>
        <begin position="33"/>
        <end position="52"/>
    </location>
</feature>
<comment type="caution">
    <text evidence="2">The sequence shown here is derived from an EMBL/GenBank/DDBJ whole genome shotgun (WGS) entry which is preliminary data.</text>
</comment>
<evidence type="ECO:0000313" key="2">
    <source>
        <dbReference type="EMBL" id="EXG80102.1"/>
    </source>
</evidence>
<keyword evidence="3" id="KW-1185">Reference proteome</keyword>
<keyword evidence="1" id="KW-1133">Transmembrane helix</keyword>
<name>A0A010ZSA5_9ACTN</name>
<organism evidence="2 3">
    <name type="scientific">Cryptosporangium arvum DSM 44712</name>
    <dbReference type="NCBI Taxonomy" id="927661"/>
    <lineage>
        <taxon>Bacteria</taxon>
        <taxon>Bacillati</taxon>
        <taxon>Actinomycetota</taxon>
        <taxon>Actinomycetes</taxon>
        <taxon>Cryptosporangiales</taxon>
        <taxon>Cryptosporangiaceae</taxon>
        <taxon>Cryptosporangium</taxon>
    </lineage>
</organism>
<evidence type="ECO:0000313" key="3">
    <source>
        <dbReference type="Proteomes" id="UP000021053"/>
    </source>
</evidence>
<dbReference type="RefSeq" id="WP_035860876.1">
    <property type="nucleotide sequence ID" value="NZ_KK073874.1"/>
</dbReference>
<protein>
    <submittedName>
        <fullName evidence="2">Uncharacterized protein</fullName>
    </submittedName>
</protein>